<dbReference type="PANTHER" id="PTHR43272:SF32">
    <property type="entry name" value="AMP-DEPENDENT SYNTHETASE_LIGASE DOMAIN-CONTAINING PROTEIN"/>
    <property type="match status" value="1"/>
</dbReference>
<evidence type="ECO:0000256" key="2">
    <source>
        <dbReference type="ARBA" id="ARBA00022598"/>
    </source>
</evidence>
<name>A0A840WB76_9ACTN</name>
<evidence type="ECO:0000256" key="5">
    <source>
        <dbReference type="ARBA" id="ARBA00032875"/>
    </source>
</evidence>
<keyword evidence="4" id="KW-0443">Lipid metabolism</keyword>
<dbReference type="AlphaFoldDB" id="A0A840WB76"/>
<accession>A0A840WB76</accession>
<gene>
    <name evidence="7" type="ORF">HNR07_000432</name>
</gene>
<evidence type="ECO:0000256" key="3">
    <source>
        <dbReference type="ARBA" id="ARBA00022832"/>
    </source>
</evidence>
<dbReference type="GO" id="GO:0004467">
    <property type="term" value="F:long-chain fatty acid-CoA ligase activity"/>
    <property type="evidence" value="ECO:0007669"/>
    <property type="project" value="TreeGrafter"/>
</dbReference>
<comment type="similarity">
    <text evidence="1">Belongs to the ATP-dependent AMP-binding enzyme family.</text>
</comment>
<evidence type="ECO:0000256" key="1">
    <source>
        <dbReference type="ARBA" id="ARBA00006432"/>
    </source>
</evidence>
<sequence>MGNTSSPYRSVPDMFASRVAESGEREAFTYPVPSSTGGSEKWETLTWNQTRDRVRDLALGLHSLGVTSQARCAIASSTRIEWVLADLAILCAGGASTTIYPTSTPPDCAYIVSDSGSMVAFAENDEQVAKLVDQRGAMPGLSKVITFEGAAGGDDDWVIGLEDLAALGAELHAEKPELFDELVASVKSEHLATLIYTSGTTGRPKGVRLDHANWLYEAEALKVMGDEMRAQGWEMLDADDVQYLWLPLAHSFGKVMQVTQLRLGFLTAIDGRVDKIVDNLALVRPTFMAAAPRIFEKVFNKVVMQAKEGGGAKYKIFKWAVGVGDKVARLKEDGKEPGGALAVQHKLADKLVFSKLRARFGGRLKFFVSGSAPLAPDIGRFFYGAGITILEGYGLTETSAGAFLNRPGDVRFGSVGLPLPGTEVRIAEDGEVLLRGGSIMRGYHNLSGATEAVLTEDGWFATGDIGVLENGRLRITDRKKELIKTASGKYVAPQSIESRFKSLCPYVGNLVVHGDRRPYCVALVTLDPEAIEVWAEANGLGALNYVGLTKEPKVRAMVQEAIDELNKDLPRHETVKDFTILPSELTVEQGEITPSLKMRRRAVEERYREQLDAMYKDSIQSL</sequence>
<evidence type="ECO:0000259" key="6">
    <source>
        <dbReference type="Pfam" id="PF00501"/>
    </source>
</evidence>
<dbReference type="Pfam" id="PF23562">
    <property type="entry name" value="AMP-binding_C_3"/>
    <property type="match status" value="1"/>
</dbReference>
<organism evidence="7 8">
    <name type="scientific">Nocardiopsis metallicus</name>
    <dbReference type="NCBI Taxonomy" id="179819"/>
    <lineage>
        <taxon>Bacteria</taxon>
        <taxon>Bacillati</taxon>
        <taxon>Actinomycetota</taxon>
        <taxon>Actinomycetes</taxon>
        <taxon>Streptosporangiales</taxon>
        <taxon>Nocardiopsidaceae</taxon>
        <taxon>Nocardiopsis</taxon>
    </lineage>
</organism>
<dbReference type="Pfam" id="PF00501">
    <property type="entry name" value="AMP-binding"/>
    <property type="match status" value="1"/>
</dbReference>
<proteinExistence type="inferred from homology"/>
<dbReference type="Gene3D" id="3.40.50.12780">
    <property type="entry name" value="N-terminal domain of ligase-like"/>
    <property type="match status" value="1"/>
</dbReference>
<comment type="caution">
    <text evidence="7">The sequence shown here is derived from an EMBL/GenBank/DDBJ whole genome shotgun (WGS) entry which is preliminary data.</text>
</comment>
<dbReference type="PANTHER" id="PTHR43272">
    <property type="entry name" value="LONG-CHAIN-FATTY-ACID--COA LIGASE"/>
    <property type="match status" value="1"/>
</dbReference>
<dbReference type="RefSeq" id="WP_184361211.1">
    <property type="nucleotide sequence ID" value="NZ_BAAAKM010000001.1"/>
</dbReference>
<dbReference type="InterPro" id="IPR020845">
    <property type="entry name" value="AMP-binding_CS"/>
</dbReference>
<dbReference type="PROSITE" id="PS00455">
    <property type="entry name" value="AMP_BINDING"/>
    <property type="match status" value="1"/>
</dbReference>
<dbReference type="InterPro" id="IPR042099">
    <property type="entry name" value="ANL_N_sf"/>
</dbReference>
<dbReference type="CDD" id="cd05907">
    <property type="entry name" value="VL_LC_FACS_like"/>
    <property type="match status" value="1"/>
</dbReference>
<keyword evidence="3" id="KW-0276">Fatty acid metabolism</keyword>
<dbReference type="GO" id="GO:0016020">
    <property type="term" value="C:membrane"/>
    <property type="evidence" value="ECO:0007669"/>
    <property type="project" value="TreeGrafter"/>
</dbReference>
<keyword evidence="8" id="KW-1185">Reference proteome</keyword>
<dbReference type="Proteomes" id="UP000579647">
    <property type="component" value="Unassembled WGS sequence"/>
</dbReference>
<keyword evidence="2 7" id="KW-0436">Ligase</keyword>
<dbReference type="InterPro" id="IPR000873">
    <property type="entry name" value="AMP-dep_synth/lig_dom"/>
</dbReference>
<evidence type="ECO:0000313" key="8">
    <source>
        <dbReference type="Proteomes" id="UP000579647"/>
    </source>
</evidence>
<dbReference type="SUPFAM" id="SSF56801">
    <property type="entry name" value="Acetyl-CoA synthetase-like"/>
    <property type="match status" value="1"/>
</dbReference>
<evidence type="ECO:0000256" key="4">
    <source>
        <dbReference type="ARBA" id="ARBA00023098"/>
    </source>
</evidence>
<dbReference type="EMBL" id="JACHDO010000001">
    <property type="protein sequence ID" value="MBB5489295.1"/>
    <property type="molecule type" value="Genomic_DNA"/>
</dbReference>
<feature type="domain" description="AMP-dependent synthetase/ligase" evidence="6">
    <location>
        <begin position="16"/>
        <end position="444"/>
    </location>
</feature>
<protein>
    <recommendedName>
        <fullName evidence="5">Acyl-CoA synthetase</fullName>
    </recommendedName>
</protein>
<reference evidence="7 8" key="1">
    <citation type="submission" date="2020-08" db="EMBL/GenBank/DDBJ databases">
        <title>Sequencing the genomes of 1000 actinobacteria strains.</title>
        <authorList>
            <person name="Klenk H.-P."/>
        </authorList>
    </citation>
    <scope>NUCLEOTIDE SEQUENCE [LARGE SCALE GENOMIC DNA]</scope>
    <source>
        <strain evidence="7 8">DSM 44598</strain>
    </source>
</reference>
<evidence type="ECO:0000313" key="7">
    <source>
        <dbReference type="EMBL" id="MBB5489295.1"/>
    </source>
</evidence>